<gene>
    <name evidence="8" type="ORF">LK996_11190</name>
</gene>
<dbReference type="InterPro" id="IPR045372">
    <property type="entry name" value="YidB"/>
</dbReference>
<keyword evidence="2 4" id="KW-0472">Membrane</keyword>
<evidence type="ECO:0000256" key="6">
    <source>
        <dbReference type="SAM" id="Phobius"/>
    </source>
</evidence>
<sequence>MFEGLIDQVAGRFGIGADKVRQLLALLTGLMFNQSGGFAGFLDRFRQQGMGDMVQSWVGGGPNQPIAPGQVENVLGASAIGDMAGKLGLDRGTVSGALSGLLPNVVNGLTEGGKMPTSIPASLAGLLGGGAAAVSGGARAAAAAGGDVVRAAGGGMSRWLPWIAIIALALIAFLAFRSCKRETAPVASVSTPSTVAAPAITPPVIDLPDAGAALDALVGRTFNADELVKALNLMTIHFETDSATISADSMAILTKAASVIKAAPAGTRIEVGGHTDNTGDAAANLTLSRDRAAAVVTQLVKDGVDPGNLTSQGYGQDKPVADNNTEEGRAKNRRMEFTVLR</sequence>
<dbReference type="PRINTS" id="PR01021">
    <property type="entry name" value="OMPADOMAIN"/>
</dbReference>
<dbReference type="PROSITE" id="PS51123">
    <property type="entry name" value="OMPA_2"/>
    <property type="match status" value="1"/>
</dbReference>
<dbReference type="Gene3D" id="1.10.10.690">
    <property type="entry name" value="YidB-like"/>
    <property type="match status" value="1"/>
</dbReference>
<dbReference type="PANTHER" id="PTHR30329">
    <property type="entry name" value="STATOR ELEMENT OF FLAGELLAR MOTOR COMPLEX"/>
    <property type="match status" value="1"/>
</dbReference>
<evidence type="ECO:0000259" key="7">
    <source>
        <dbReference type="PROSITE" id="PS51123"/>
    </source>
</evidence>
<feature type="transmembrane region" description="Helical" evidence="6">
    <location>
        <begin position="23"/>
        <end position="42"/>
    </location>
</feature>
<evidence type="ECO:0000256" key="1">
    <source>
        <dbReference type="ARBA" id="ARBA00004442"/>
    </source>
</evidence>
<evidence type="ECO:0000256" key="3">
    <source>
        <dbReference type="ARBA" id="ARBA00023237"/>
    </source>
</evidence>
<dbReference type="InterPro" id="IPR050330">
    <property type="entry name" value="Bact_OuterMem_StrucFunc"/>
</dbReference>
<dbReference type="Proteomes" id="UP001165293">
    <property type="component" value="Unassembled WGS sequence"/>
</dbReference>
<proteinExistence type="predicted"/>
<feature type="region of interest" description="Disordered" evidence="5">
    <location>
        <begin position="306"/>
        <end position="329"/>
    </location>
</feature>
<dbReference type="PANTHER" id="PTHR30329:SF21">
    <property type="entry name" value="LIPOPROTEIN YIAD-RELATED"/>
    <property type="match status" value="1"/>
</dbReference>
<dbReference type="InterPro" id="IPR027405">
    <property type="entry name" value="YidB-like"/>
</dbReference>
<dbReference type="EMBL" id="JAJGAK010000002">
    <property type="protein sequence ID" value="MCC8363633.1"/>
    <property type="molecule type" value="Genomic_DNA"/>
</dbReference>
<dbReference type="InterPro" id="IPR036737">
    <property type="entry name" value="OmpA-like_sf"/>
</dbReference>
<dbReference type="Pfam" id="PF20159">
    <property type="entry name" value="YidB"/>
    <property type="match status" value="1"/>
</dbReference>
<dbReference type="CDD" id="cd07185">
    <property type="entry name" value="OmpA_C-like"/>
    <property type="match status" value="1"/>
</dbReference>
<evidence type="ECO:0000256" key="4">
    <source>
        <dbReference type="PROSITE-ProRule" id="PRU00473"/>
    </source>
</evidence>
<keyword evidence="6" id="KW-0812">Transmembrane</keyword>
<comment type="caution">
    <text evidence="8">The sequence shown here is derived from an EMBL/GenBank/DDBJ whole genome shotgun (WGS) entry which is preliminary data.</text>
</comment>
<organism evidence="8 9">
    <name type="scientific">Noviluteimonas lactosilytica</name>
    <dbReference type="NCBI Taxonomy" id="2888523"/>
    <lineage>
        <taxon>Bacteria</taxon>
        <taxon>Pseudomonadati</taxon>
        <taxon>Pseudomonadota</taxon>
        <taxon>Gammaproteobacteria</taxon>
        <taxon>Lysobacterales</taxon>
        <taxon>Lysobacteraceae</taxon>
        <taxon>Noviluteimonas</taxon>
    </lineage>
</organism>
<feature type="domain" description="OmpA-like" evidence="7">
    <location>
        <begin position="225"/>
        <end position="341"/>
    </location>
</feature>
<protein>
    <submittedName>
        <fullName evidence="8">OmpA family protein</fullName>
    </submittedName>
</protein>
<dbReference type="SUPFAM" id="SSF103088">
    <property type="entry name" value="OmpA-like"/>
    <property type="match status" value="1"/>
</dbReference>
<evidence type="ECO:0000256" key="5">
    <source>
        <dbReference type="SAM" id="MobiDB-lite"/>
    </source>
</evidence>
<evidence type="ECO:0000313" key="8">
    <source>
        <dbReference type="EMBL" id="MCC8363633.1"/>
    </source>
</evidence>
<dbReference type="Pfam" id="PF00691">
    <property type="entry name" value="OmpA"/>
    <property type="match status" value="1"/>
</dbReference>
<dbReference type="Gene3D" id="3.30.1330.60">
    <property type="entry name" value="OmpA-like domain"/>
    <property type="match status" value="1"/>
</dbReference>
<dbReference type="InterPro" id="IPR006665">
    <property type="entry name" value="OmpA-like"/>
</dbReference>
<keyword evidence="6" id="KW-1133">Transmembrane helix</keyword>
<keyword evidence="9" id="KW-1185">Reference proteome</keyword>
<dbReference type="InterPro" id="IPR006664">
    <property type="entry name" value="OMP_bac"/>
</dbReference>
<evidence type="ECO:0000256" key="2">
    <source>
        <dbReference type="ARBA" id="ARBA00023136"/>
    </source>
</evidence>
<comment type="subcellular location">
    <subcellularLocation>
        <location evidence="1">Cell outer membrane</location>
    </subcellularLocation>
</comment>
<name>A0ABS8JJ57_9GAMM</name>
<feature type="transmembrane region" description="Helical" evidence="6">
    <location>
        <begin position="159"/>
        <end position="176"/>
    </location>
</feature>
<evidence type="ECO:0000313" key="9">
    <source>
        <dbReference type="Proteomes" id="UP001165293"/>
    </source>
</evidence>
<accession>A0ABS8JJ57</accession>
<dbReference type="RefSeq" id="WP_230527268.1">
    <property type="nucleotide sequence ID" value="NZ_JAJGAK010000002.1"/>
</dbReference>
<reference evidence="8" key="1">
    <citation type="submission" date="2021-10" db="EMBL/GenBank/DDBJ databases">
        <authorList>
            <person name="Lyu M."/>
            <person name="Wang X."/>
            <person name="Meng X."/>
            <person name="Xu K."/>
        </authorList>
    </citation>
    <scope>NUCLEOTIDE SEQUENCE</scope>
    <source>
        <strain evidence="8">A6</strain>
    </source>
</reference>
<dbReference type="SUPFAM" id="SSF140804">
    <property type="entry name" value="YidB-like"/>
    <property type="match status" value="1"/>
</dbReference>
<keyword evidence="3" id="KW-0998">Cell outer membrane</keyword>